<protein>
    <submittedName>
        <fullName evidence="2 4">Uncharacterized protein</fullName>
    </submittedName>
</protein>
<name>A0A0R3VV87_TAEAS</name>
<dbReference type="Proteomes" id="UP000282613">
    <property type="component" value="Unassembled WGS sequence"/>
</dbReference>
<accession>A0A0R3VV87</accession>
<keyword evidence="3" id="KW-1185">Reference proteome</keyword>
<evidence type="ECO:0000313" key="3">
    <source>
        <dbReference type="Proteomes" id="UP000282613"/>
    </source>
</evidence>
<reference evidence="4" key="1">
    <citation type="submission" date="2017-02" db="UniProtKB">
        <authorList>
            <consortium name="WormBaseParasite"/>
        </authorList>
    </citation>
    <scope>IDENTIFICATION</scope>
</reference>
<reference evidence="2 3" key="2">
    <citation type="submission" date="2018-11" db="EMBL/GenBank/DDBJ databases">
        <authorList>
            <consortium name="Pathogen Informatics"/>
        </authorList>
    </citation>
    <scope>NUCLEOTIDE SEQUENCE [LARGE SCALE GENOMIC DNA]</scope>
</reference>
<evidence type="ECO:0000256" key="1">
    <source>
        <dbReference type="SAM" id="MobiDB-lite"/>
    </source>
</evidence>
<evidence type="ECO:0000313" key="4">
    <source>
        <dbReference type="WBParaSite" id="TASK_0000128701-mRNA-1"/>
    </source>
</evidence>
<feature type="region of interest" description="Disordered" evidence="1">
    <location>
        <begin position="44"/>
        <end position="81"/>
    </location>
</feature>
<organism evidence="4">
    <name type="scientific">Taenia asiatica</name>
    <name type="common">Asian tapeworm</name>
    <dbReference type="NCBI Taxonomy" id="60517"/>
    <lineage>
        <taxon>Eukaryota</taxon>
        <taxon>Metazoa</taxon>
        <taxon>Spiralia</taxon>
        <taxon>Lophotrochozoa</taxon>
        <taxon>Platyhelminthes</taxon>
        <taxon>Cestoda</taxon>
        <taxon>Eucestoda</taxon>
        <taxon>Cyclophyllidea</taxon>
        <taxon>Taeniidae</taxon>
        <taxon>Taenia</taxon>
    </lineage>
</organism>
<dbReference type="AlphaFoldDB" id="A0A0R3VV87"/>
<dbReference type="WBParaSite" id="TASK_0000128701-mRNA-1">
    <property type="protein sequence ID" value="TASK_0000128701-mRNA-1"/>
    <property type="gene ID" value="TASK_0000128701"/>
</dbReference>
<evidence type="ECO:0000313" key="2">
    <source>
        <dbReference type="EMBL" id="VDK22809.1"/>
    </source>
</evidence>
<dbReference type="EMBL" id="UYRS01000298">
    <property type="protein sequence ID" value="VDK22809.1"/>
    <property type="molecule type" value="Genomic_DNA"/>
</dbReference>
<proteinExistence type="predicted"/>
<gene>
    <name evidence="2" type="ORF">TASK_LOCUS1288</name>
</gene>
<sequence length="81" mass="8770">MLDFIELGSVRCVVLSDAQTLSSGLSLSFSAASLCTDNCQLPPQAPRQSFPQQEERNATTRVQNAAHEAVTAHALQRDSPR</sequence>